<evidence type="ECO:0000313" key="3">
    <source>
        <dbReference type="Proteomes" id="UP001419910"/>
    </source>
</evidence>
<evidence type="ECO:0000313" key="2">
    <source>
        <dbReference type="EMBL" id="MEN2791555.1"/>
    </source>
</evidence>
<accession>A0ABU9Y6W7</accession>
<evidence type="ECO:0008006" key="4">
    <source>
        <dbReference type="Google" id="ProtNLM"/>
    </source>
</evidence>
<dbReference type="EMBL" id="JBDIME010000018">
    <property type="protein sequence ID" value="MEN2791555.1"/>
    <property type="molecule type" value="Genomic_DNA"/>
</dbReference>
<name>A0ABU9Y6W7_9SPHN</name>
<feature type="chain" id="PRO_5046513518" description="DUF3108 domain-containing protein" evidence="1">
    <location>
        <begin position="22"/>
        <end position="167"/>
    </location>
</feature>
<protein>
    <recommendedName>
        <fullName evidence="4">DUF3108 domain-containing protein</fullName>
    </recommendedName>
</protein>
<dbReference type="RefSeq" id="WP_343892552.1">
    <property type="nucleotide sequence ID" value="NZ_BAAAEH010000060.1"/>
</dbReference>
<evidence type="ECO:0000256" key="1">
    <source>
        <dbReference type="SAM" id="SignalP"/>
    </source>
</evidence>
<keyword evidence="3" id="KW-1185">Reference proteome</keyword>
<feature type="signal peptide" evidence="1">
    <location>
        <begin position="1"/>
        <end position="21"/>
    </location>
</feature>
<keyword evidence="1" id="KW-0732">Signal</keyword>
<reference evidence="2 3" key="1">
    <citation type="submission" date="2024-05" db="EMBL/GenBank/DDBJ databases">
        <authorList>
            <person name="Liu Q."/>
            <person name="Xin Y.-H."/>
        </authorList>
    </citation>
    <scope>NUCLEOTIDE SEQUENCE [LARGE SCALE GENOMIC DNA]</scope>
    <source>
        <strain evidence="2 3">CGMCC 1.10181</strain>
    </source>
</reference>
<dbReference type="PROSITE" id="PS51257">
    <property type="entry name" value="PROKAR_LIPOPROTEIN"/>
    <property type="match status" value="1"/>
</dbReference>
<comment type="caution">
    <text evidence="2">The sequence shown here is derived from an EMBL/GenBank/DDBJ whole genome shotgun (WGS) entry which is preliminary data.</text>
</comment>
<dbReference type="Proteomes" id="UP001419910">
    <property type="component" value="Unassembled WGS sequence"/>
</dbReference>
<gene>
    <name evidence="2" type="ORF">ABC974_18110</name>
</gene>
<sequence length="167" mass="18391">MAKISALKLGIPLLLSALAPASVSCEEQPPHKYILAIAQLTSPKYLTSPSEEVGGPYEGKIFLGGVYGVKVKILRVISGSFDVTPKRLRLIANSQKYFTKSAPKLVFIRKYEKFGYRITNWNDITDQQSRNVCLPESEVKVLESGAMFTAPDGHGSLCEHRPHQSQG</sequence>
<proteinExistence type="predicted"/>
<organism evidence="2 3">
    <name type="scientific">Sphingomonas oligophenolica</name>
    <dbReference type="NCBI Taxonomy" id="301154"/>
    <lineage>
        <taxon>Bacteria</taxon>
        <taxon>Pseudomonadati</taxon>
        <taxon>Pseudomonadota</taxon>
        <taxon>Alphaproteobacteria</taxon>
        <taxon>Sphingomonadales</taxon>
        <taxon>Sphingomonadaceae</taxon>
        <taxon>Sphingomonas</taxon>
    </lineage>
</organism>